<evidence type="ECO:0000313" key="5">
    <source>
        <dbReference type="EMBL" id="KAK8731025.1"/>
    </source>
</evidence>
<gene>
    <name evidence="5" type="ORF">OTU49_007761</name>
</gene>
<dbReference type="EMBL" id="JARKIK010000062">
    <property type="protein sequence ID" value="KAK8731025.1"/>
    <property type="molecule type" value="Genomic_DNA"/>
</dbReference>
<dbReference type="PANTHER" id="PTHR48043">
    <property type="entry name" value="EG:EG0003.4 PROTEIN-RELATED"/>
    <property type="match status" value="1"/>
</dbReference>
<dbReference type="SUPFAM" id="SSF53756">
    <property type="entry name" value="UDP-Glycosyltransferase/glycogen phosphorylase"/>
    <property type="match status" value="1"/>
</dbReference>
<dbReference type="Gene3D" id="3.40.50.2000">
    <property type="entry name" value="Glycogen Phosphorylase B"/>
    <property type="match status" value="1"/>
</dbReference>
<feature type="non-terminal residue" evidence="5">
    <location>
        <position position="1"/>
    </location>
</feature>
<evidence type="ECO:0000313" key="6">
    <source>
        <dbReference type="Proteomes" id="UP001445076"/>
    </source>
</evidence>
<dbReference type="Proteomes" id="UP001445076">
    <property type="component" value="Unassembled WGS sequence"/>
</dbReference>
<keyword evidence="4" id="KW-0732">Signal</keyword>
<name>A0AAW0WFQ0_CHEQU</name>
<feature type="non-terminal residue" evidence="5">
    <location>
        <position position="268"/>
    </location>
</feature>
<evidence type="ECO:0000256" key="1">
    <source>
        <dbReference type="ARBA" id="ARBA00009995"/>
    </source>
</evidence>
<organism evidence="5 6">
    <name type="scientific">Cherax quadricarinatus</name>
    <name type="common">Australian red claw crayfish</name>
    <dbReference type="NCBI Taxonomy" id="27406"/>
    <lineage>
        <taxon>Eukaryota</taxon>
        <taxon>Metazoa</taxon>
        <taxon>Ecdysozoa</taxon>
        <taxon>Arthropoda</taxon>
        <taxon>Crustacea</taxon>
        <taxon>Multicrustacea</taxon>
        <taxon>Malacostraca</taxon>
        <taxon>Eumalacostraca</taxon>
        <taxon>Eucarida</taxon>
        <taxon>Decapoda</taxon>
        <taxon>Pleocyemata</taxon>
        <taxon>Astacidea</taxon>
        <taxon>Parastacoidea</taxon>
        <taxon>Parastacidae</taxon>
        <taxon>Cherax</taxon>
    </lineage>
</organism>
<sequence length="268" mass="29708">VYTMQVTRLLPAAAWLLLLLPAPSQAADLLLLTPFGSRSVRSLFAVLAEGLISRGHTVTLMSSGDPIPHHPNLTHIISPHSALDQMDLFEVRAGQAVFKLWMKAFPAVARELYANPKVMELWHRRDKFDAIIINSAANEMAFPFLLDNPAPFITLAPVGTEPLQLSYLGNVVSPAALPSIIVPYDDNLTLWERLVNTLATAVLRYSFRRTVGRPLATALRDTFPDLPDPFEQYPKQCLSLINRHHLLDGSVPLLPNQVEIGCMNCHPP</sequence>
<accession>A0AAW0WFQ0</accession>
<dbReference type="AlphaFoldDB" id="A0AAW0WFQ0"/>
<protein>
    <submittedName>
        <fullName evidence="5">Uncharacterized protein</fullName>
    </submittedName>
</protein>
<evidence type="ECO:0000256" key="2">
    <source>
        <dbReference type="ARBA" id="ARBA00022676"/>
    </source>
</evidence>
<dbReference type="InterPro" id="IPR050271">
    <property type="entry name" value="UDP-glycosyltransferase"/>
</dbReference>
<keyword evidence="3" id="KW-0808">Transferase</keyword>
<keyword evidence="6" id="KW-1185">Reference proteome</keyword>
<dbReference type="GO" id="GO:0008194">
    <property type="term" value="F:UDP-glycosyltransferase activity"/>
    <property type="evidence" value="ECO:0007669"/>
    <property type="project" value="TreeGrafter"/>
</dbReference>
<comment type="caution">
    <text evidence="5">The sequence shown here is derived from an EMBL/GenBank/DDBJ whole genome shotgun (WGS) entry which is preliminary data.</text>
</comment>
<feature type="signal peptide" evidence="4">
    <location>
        <begin position="1"/>
        <end position="26"/>
    </location>
</feature>
<keyword evidence="2" id="KW-0328">Glycosyltransferase</keyword>
<dbReference type="PANTHER" id="PTHR48043:SF159">
    <property type="entry name" value="EG:EG0003.4 PROTEIN-RELATED"/>
    <property type="match status" value="1"/>
</dbReference>
<evidence type="ECO:0000256" key="3">
    <source>
        <dbReference type="ARBA" id="ARBA00022679"/>
    </source>
</evidence>
<proteinExistence type="inferred from homology"/>
<reference evidence="5 6" key="1">
    <citation type="journal article" date="2024" name="BMC Genomics">
        <title>Genome assembly of redclaw crayfish (Cherax quadricarinatus) provides insights into its immune adaptation and hypoxia tolerance.</title>
        <authorList>
            <person name="Liu Z."/>
            <person name="Zheng J."/>
            <person name="Li H."/>
            <person name="Fang K."/>
            <person name="Wang S."/>
            <person name="He J."/>
            <person name="Zhou D."/>
            <person name="Weng S."/>
            <person name="Chi M."/>
            <person name="Gu Z."/>
            <person name="He J."/>
            <person name="Li F."/>
            <person name="Wang M."/>
        </authorList>
    </citation>
    <scope>NUCLEOTIDE SEQUENCE [LARGE SCALE GENOMIC DNA]</scope>
    <source>
        <strain evidence="5">ZL_2023a</strain>
    </source>
</reference>
<feature type="chain" id="PRO_5043530670" evidence="4">
    <location>
        <begin position="27"/>
        <end position="268"/>
    </location>
</feature>
<comment type="similarity">
    <text evidence="1">Belongs to the UDP-glycosyltransferase family.</text>
</comment>
<evidence type="ECO:0000256" key="4">
    <source>
        <dbReference type="SAM" id="SignalP"/>
    </source>
</evidence>